<proteinExistence type="predicted"/>
<organism evidence="1">
    <name type="scientific">Klosneuvirus KNV1</name>
    <dbReference type="NCBI Taxonomy" id="1977640"/>
    <lineage>
        <taxon>Viruses</taxon>
        <taxon>Varidnaviria</taxon>
        <taxon>Bamfordvirae</taxon>
        <taxon>Nucleocytoviricota</taxon>
        <taxon>Megaviricetes</taxon>
        <taxon>Imitervirales</taxon>
        <taxon>Mimiviridae</taxon>
        <taxon>Klosneuvirinae</taxon>
        <taxon>Klosneuvirus</taxon>
    </lineage>
</organism>
<dbReference type="EMBL" id="KY684109">
    <property type="protein sequence ID" value="ARF11816.1"/>
    <property type="molecule type" value="Genomic_DNA"/>
</dbReference>
<gene>
    <name evidence="1" type="ORF">Klosneuvirus_2_252</name>
</gene>
<reference evidence="1" key="1">
    <citation type="journal article" date="2017" name="Science">
        <title>Giant viruses with an expanded complement of translation system components.</title>
        <authorList>
            <person name="Schulz F."/>
            <person name="Yutin N."/>
            <person name="Ivanova N.N."/>
            <person name="Ortega D.R."/>
            <person name="Lee T.K."/>
            <person name="Vierheilig J."/>
            <person name="Daims H."/>
            <person name="Horn M."/>
            <person name="Wagner M."/>
            <person name="Jensen G.J."/>
            <person name="Kyrpides N.C."/>
            <person name="Koonin E.V."/>
            <person name="Woyke T."/>
        </authorList>
    </citation>
    <scope>NUCLEOTIDE SEQUENCE</scope>
    <source>
        <strain evidence="1">KNV1</strain>
    </source>
</reference>
<sequence>MDKIVLSKEIQQPYLDWIKSGEKVYEGRLKTKIEEWGLKIGRRIKFYDKENPDSWVLIDVTSLPTFADFGTAYDVLGSELIPHKTKNEVIKLYNDLFHNSDEKINDTEPSQMIKDKGVIAFGMRVITMRPLLQ</sequence>
<name>A0A1V0SJB3_9VIRU</name>
<dbReference type="SUPFAM" id="SSF88697">
    <property type="entry name" value="PUA domain-like"/>
    <property type="match status" value="1"/>
</dbReference>
<dbReference type="Gene3D" id="2.30.130.30">
    <property type="entry name" value="Hypothetical protein"/>
    <property type="match status" value="1"/>
</dbReference>
<protein>
    <submittedName>
        <fullName evidence="1">Uncharacterized protein</fullName>
    </submittedName>
</protein>
<dbReference type="InterPro" id="IPR015947">
    <property type="entry name" value="PUA-like_sf"/>
</dbReference>
<accession>A0A1V0SJB3</accession>
<evidence type="ECO:0000313" key="1">
    <source>
        <dbReference type="EMBL" id="ARF11816.1"/>
    </source>
</evidence>